<keyword evidence="1" id="KW-0812">Transmembrane</keyword>
<keyword evidence="3" id="KW-1185">Reference proteome</keyword>
<protein>
    <submittedName>
        <fullName evidence="2">Uncharacterized protein</fullName>
    </submittedName>
</protein>
<keyword evidence="1" id="KW-1133">Transmembrane helix</keyword>
<sequence>MNWLLTAILCVLLVELAVRLPLAGAVLGVSGASKRAARVLRAKAISDHWKEKAMGAYARATFASTLKLAGLLIVILAIAFALVLLFEQISSGFESFILGWWGIGFSLVFATLYFSLRKVLLRAFV</sequence>
<reference evidence="3" key="1">
    <citation type="submission" date="2017-09" db="EMBL/GenBank/DDBJ databases">
        <title>Genome sequence of Nannocystis excedens DSM 71.</title>
        <authorList>
            <person name="Blom J."/>
        </authorList>
    </citation>
    <scope>NUCLEOTIDE SEQUENCE [LARGE SCALE GENOMIC DNA]</scope>
    <source>
        <strain evidence="3">type strain: E19</strain>
    </source>
</reference>
<dbReference type="EMBL" id="LT960614">
    <property type="protein sequence ID" value="SON56849.1"/>
    <property type="molecule type" value="Genomic_DNA"/>
</dbReference>
<dbReference type="OrthoDB" id="8480262at2"/>
<dbReference type="Proteomes" id="UP000223606">
    <property type="component" value="Chromosome 1"/>
</dbReference>
<dbReference type="RefSeq" id="WP_099557179.1">
    <property type="nucleotide sequence ID" value="NZ_LT960614.1"/>
</dbReference>
<evidence type="ECO:0000313" key="3">
    <source>
        <dbReference type="Proteomes" id="UP000223606"/>
    </source>
</evidence>
<dbReference type="KEGG" id="hdi:HDIA_3308"/>
<evidence type="ECO:0000256" key="1">
    <source>
        <dbReference type="SAM" id="Phobius"/>
    </source>
</evidence>
<evidence type="ECO:0000313" key="2">
    <source>
        <dbReference type="EMBL" id="SON56849.1"/>
    </source>
</evidence>
<organism evidence="2 3">
    <name type="scientific">Hartmannibacter diazotrophicus</name>
    <dbReference type="NCBI Taxonomy" id="1482074"/>
    <lineage>
        <taxon>Bacteria</taxon>
        <taxon>Pseudomonadati</taxon>
        <taxon>Pseudomonadota</taxon>
        <taxon>Alphaproteobacteria</taxon>
        <taxon>Hyphomicrobiales</taxon>
        <taxon>Pleomorphomonadaceae</taxon>
        <taxon>Hartmannibacter</taxon>
    </lineage>
</organism>
<gene>
    <name evidence="2" type="ORF">HDIA_3308</name>
</gene>
<accession>A0A2C9D9I1</accession>
<proteinExistence type="predicted"/>
<feature type="transmembrane region" description="Helical" evidence="1">
    <location>
        <begin position="68"/>
        <end position="86"/>
    </location>
</feature>
<dbReference type="AlphaFoldDB" id="A0A2C9D9I1"/>
<name>A0A2C9D9I1_9HYPH</name>
<keyword evidence="1" id="KW-0472">Membrane</keyword>
<feature type="transmembrane region" description="Helical" evidence="1">
    <location>
        <begin position="98"/>
        <end position="116"/>
    </location>
</feature>